<evidence type="ECO:0000313" key="4">
    <source>
        <dbReference type="Proteomes" id="UP000838756"/>
    </source>
</evidence>
<dbReference type="GO" id="GO:0003700">
    <property type="term" value="F:DNA-binding transcription factor activity"/>
    <property type="evidence" value="ECO:0007669"/>
    <property type="project" value="InterPro"/>
</dbReference>
<proteinExistence type="predicted"/>
<dbReference type="PRINTS" id="PR00785">
    <property type="entry name" value="NCTRNSLOCATR"/>
</dbReference>
<dbReference type="Pfam" id="PF00010">
    <property type="entry name" value="HLH"/>
    <property type="match status" value="1"/>
</dbReference>
<feature type="compositionally biased region" description="Basic and acidic residues" evidence="1">
    <location>
        <begin position="20"/>
        <end position="42"/>
    </location>
</feature>
<evidence type="ECO:0000259" key="2">
    <source>
        <dbReference type="PROSITE" id="PS50888"/>
    </source>
</evidence>
<dbReference type="GO" id="GO:0046983">
    <property type="term" value="F:protein dimerization activity"/>
    <property type="evidence" value="ECO:0007669"/>
    <property type="project" value="InterPro"/>
</dbReference>
<dbReference type="GO" id="GO:0045944">
    <property type="term" value="P:positive regulation of transcription by RNA polymerase II"/>
    <property type="evidence" value="ECO:0007669"/>
    <property type="project" value="UniProtKB-ARBA"/>
</dbReference>
<dbReference type="InterPro" id="IPR050933">
    <property type="entry name" value="Circadian_TF"/>
</dbReference>
<dbReference type="InterPro" id="IPR011598">
    <property type="entry name" value="bHLH_dom"/>
</dbReference>
<protein>
    <submittedName>
        <fullName evidence="3">Jg1304 protein</fullName>
    </submittedName>
</protein>
<sequence>MCCLKHYSSTCSTYDDDGNEDSRSNRSTLPDKRQNHSEIEKRRRDKMNNYITELSSMIPMCTAIMRKLDKLTVLRMAVQHMK</sequence>
<dbReference type="Gene3D" id="4.10.280.10">
    <property type="entry name" value="Helix-loop-helix DNA-binding domain"/>
    <property type="match status" value="1"/>
</dbReference>
<dbReference type="Proteomes" id="UP000838756">
    <property type="component" value="Unassembled WGS sequence"/>
</dbReference>
<accession>A0A8S4R355</accession>
<comment type="caution">
    <text evidence="3">The sequence shown here is derived from an EMBL/GenBank/DDBJ whole genome shotgun (WGS) entry which is preliminary data.</text>
</comment>
<dbReference type="AlphaFoldDB" id="A0A8S4R355"/>
<name>A0A8S4R355_9NEOP</name>
<evidence type="ECO:0000256" key="1">
    <source>
        <dbReference type="SAM" id="MobiDB-lite"/>
    </source>
</evidence>
<dbReference type="EMBL" id="CAKXAJ010024790">
    <property type="protein sequence ID" value="CAH2230326.1"/>
    <property type="molecule type" value="Genomic_DNA"/>
</dbReference>
<dbReference type="GO" id="GO:0005737">
    <property type="term" value="C:cytoplasm"/>
    <property type="evidence" value="ECO:0007669"/>
    <property type="project" value="InterPro"/>
</dbReference>
<dbReference type="SUPFAM" id="SSF47459">
    <property type="entry name" value="HLH, helix-loop-helix DNA-binding domain"/>
    <property type="match status" value="1"/>
</dbReference>
<organism evidence="3 4">
    <name type="scientific">Pararge aegeria aegeria</name>
    <dbReference type="NCBI Taxonomy" id="348720"/>
    <lineage>
        <taxon>Eukaryota</taxon>
        <taxon>Metazoa</taxon>
        <taxon>Ecdysozoa</taxon>
        <taxon>Arthropoda</taxon>
        <taxon>Hexapoda</taxon>
        <taxon>Insecta</taxon>
        <taxon>Pterygota</taxon>
        <taxon>Neoptera</taxon>
        <taxon>Endopterygota</taxon>
        <taxon>Lepidoptera</taxon>
        <taxon>Glossata</taxon>
        <taxon>Ditrysia</taxon>
        <taxon>Papilionoidea</taxon>
        <taxon>Nymphalidae</taxon>
        <taxon>Satyrinae</taxon>
        <taxon>Satyrini</taxon>
        <taxon>Parargina</taxon>
        <taxon>Pararge</taxon>
    </lineage>
</organism>
<dbReference type="GO" id="GO:0005634">
    <property type="term" value="C:nucleus"/>
    <property type="evidence" value="ECO:0007669"/>
    <property type="project" value="InterPro"/>
</dbReference>
<reference evidence="3" key="1">
    <citation type="submission" date="2022-03" db="EMBL/GenBank/DDBJ databases">
        <authorList>
            <person name="Lindestad O."/>
        </authorList>
    </citation>
    <scope>NUCLEOTIDE SEQUENCE</scope>
</reference>
<keyword evidence="4" id="KW-1185">Reference proteome</keyword>
<feature type="region of interest" description="Disordered" evidence="1">
    <location>
        <begin position="12"/>
        <end position="44"/>
    </location>
</feature>
<dbReference type="InterPro" id="IPR001067">
    <property type="entry name" value="Nuc_translocat"/>
</dbReference>
<dbReference type="GO" id="GO:0005667">
    <property type="term" value="C:transcription regulator complex"/>
    <property type="evidence" value="ECO:0007669"/>
    <property type="project" value="InterPro"/>
</dbReference>
<dbReference type="SMART" id="SM00353">
    <property type="entry name" value="HLH"/>
    <property type="match status" value="1"/>
</dbReference>
<dbReference type="PROSITE" id="PS50888">
    <property type="entry name" value="BHLH"/>
    <property type="match status" value="1"/>
</dbReference>
<feature type="domain" description="BHLH" evidence="2">
    <location>
        <begin position="31"/>
        <end position="82"/>
    </location>
</feature>
<evidence type="ECO:0000313" key="3">
    <source>
        <dbReference type="EMBL" id="CAH2230326.1"/>
    </source>
</evidence>
<dbReference type="OrthoDB" id="71302at2759"/>
<dbReference type="PANTHER" id="PTHR23042">
    <property type="entry name" value="CIRCADIAN PROTEIN CLOCK/ARNT/BMAL/PAS"/>
    <property type="match status" value="1"/>
</dbReference>
<dbReference type="InterPro" id="IPR036638">
    <property type="entry name" value="HLH_DNA-bd_sf"/>
</dbReference>
<gene>
    <name evidence="3" type="primary">jg1304</name>
    <name evidence="3" type="ORF">PAEG_LOCUS9570</name>
</gene>